<keyword evidence="1" id="KW-0645">Protease</keyword>
<proteinExistence type="predicted"/>
<dbReference type="Pfam" id="PF00665">
    <property type="entry name" value="rve"/>
    <property type="match status" value="1"/>
</dbReference>
<dbReference type="GO" id="GO:0008270">
    <property type="term" value="F:zinc ion binding"/>
    <property type="evidence" value="ECO:0007669"/>
    <property type="project" value="InterPro"/>
</dbReference>
<feature type="region of interest" description="Disordered" evidence="5">
    <location>
        <begin position="27"/>
        <end position="61"/>
    </location>
</feature>
<name>Q10HX7_ORYSJ</name>
<dbReference type="InterPro" id="IPR001584">
    <property type="entry name" value="Integrase_cat-core"/>
</dbReference>
<dbReference type="Pfam" id="PF13976">
    <property type="entry name" value="gag_pre-integrs"/>
    <property type="match status" value="1"/>
</dbReference>
<evidence type="ECO:0000256" key="5">
    <source>
        <dbReference type="SAM" id="MobiDB-lite"/>
    </source>
</evidence>
<evidence type="ECO:0000256" key="4">
    <source>
        <dbReference type="ARBA" id="ARBA00022801"/>
    </source>
</evidence>
<evidence type="ECO:0000259" key="6">
    <source>
        <dbReference type="PROSITE" id="PS50994"/>
    </source>
</evidence>
<dbReference type="Pfam" id="PF14223">
    <property type="entry name" value="Retrotran_gag_2"/>
    <property type="match status" value="1"/>
</dbReference>
<dbReference type="iPTMnet" id="Q10HX7"/>
<dbReference type="CDD" id="cd09272">
    <property type="entry name" value="RNase_HI_RT_Ty1"/>
    <property type="match status" value="1"/>
</dbReference>
<dbReference type="InterPro" id="IPR054722">
    <property type="entry name" value="PolX-like_BBD"/>
</dbReference>
<dbReference type="Pfam" id="PF07727">
    <property type="entry name" value="RVT_2"/>
    <property type="match status" value="1"/>
</dbReference>
<dbReference type="InterPro" id="IPR012337">
    <property type="entry name" value="RNaseH-like_sf"/>
</dbReference>
<feature type="compositionally biased region" description="Gly residues" evidence="5">
    <location>
        <begin position="33"/>
        <end position="51"/>
    </location>
</feature>
<evidence type="ECO:0000313" key="7">
    <source>
        <dbReference type="EMBL" id="ABF97213.1"/>
    </source>
</evidence>
<protein>
    <submittedName>
        <fullName evidence="7">Retrotransposon protein, putative, Ty1-copia subclass</fullName>
    </submittedName>
</protein>
<dbReference type="Pfam" id="PF22936">
    <property type="entry name" value="Pol_BBD"/>
    <property type="match status" value="1"/>
</dbReference>
<keyword evidence="4" id="KW-0378">Hydrolase</keyword>
<gene>
    <name evidence="7" type="ordered locus">LOC_Os03g37554</name>
</gene>
<evidence type="ECO:0000256" key="2">
    <source>
        <dbReference type="ARBA" id="ARBA00022723"/>
    </source>
</evidence>
<dbReference type="PANTHER" id="PTHR42648">
    <property type="entry name" value="TRANSPOSASE, PUTATIVE-RELATED"/>
    <property type="match status" value="1"/>
</dbReference>
<dbReference type="PANTHER" id="PTHR42648:SF27">
    <property type="entry name" value="RNA-DIRECTED DNA POLYMERASE"/>
    <property type="match status" value="1"/>
</dbReference>
<dbReference type="InterPro" id="IPR013103">
    <property type="entry name" value="RVT_2"/>
</dbReference>
<dbReference type="GO" id="GO:0006508">
    <property type="term" value="P:proteolysis"/>
    <property type="evidence" value="ECO:0007669"/>
    <property type="project" value="UniProtKB-KW"/>
</dbReference>
<dbReference type="AlphaFoldDB" id="Q10HX7"/>
<feature type="compositionally biased region" description="Polar residues" evidence="5">
    <location>
        <begin position="282"/>
        <end position="292"/>
    </location>
</feature>
<feature type="domain" description="Integrase catalytic" evidence="6">
    <location>
        <begin position="532"/>
        <end position="708"/>
    </location>
</feature>
<dbReference type="InterPro" id="IPR025724">
    <property type="entry name" value="GAG-pre-integrase_dom"/>
</dbReference>
<sequence length="1142" mass="128081">MARTTAGGVEQGIGYGVAELAAEAGGRARGGRRGGVGRVGDGGRSHGGWRGGAEWSGVGRTGDEAGGRGGIDVGHLYAEIIGLLDKIMAAPAASNFNLRSIIEKEKLTGTNFMDWEHEKRCNDYLDISCLMLATMSPKLQRQYEALDAHTIITGLRNMSEDQARAERSNTSKSLFACRLAEGNPVSPHVIKMIGYTESLDKLGFPLNRELVTDLILQSLPPSFEPFIMNFNMNNLNRTLAELHGMLKTAEESIKKNSNHVMVMHKRKPNNKKSGQKRKLNSDEITSTSNSKTKVQKTGPAKDAECFFCKETGHWKRNYKKYLEQLKQKQQDGKSSTSGINVIEINLATSSTDSWVFDTESVAHICKSLQGLKRSRSLARGEVDIRVGNGARVAAVAVGTMPLSLPSGIVLELNNCYCIRALCKNVISASCLQAEGYGFRSVDNGCSVYYNDIFYFHVPMMNGLYIVNLDGCSVYNINAKRQCPNYLNPTFIWHCRLGHINEKRMEKLHRDGLLHSFDFESFKTYESCLLGKMTKGPFTGQSERASELLGLVHTDVCGPMSSTARGGFGYFITFTDDFSKYGYVYLMRHKSESFEKFKEFQNEVQNHLGKTIKYLRSDRGGEYLSLEFGNHRKECGIVPQLTPPGTPQWNAVSERRNRTLLDMVRSMMSQTNLPLSFSGYALETTAFTLNWVPSKSVDKTPYEIWTGNRPSLSFLKIWGYEVYVKRLQSDKLTPKSDKCFFVGLWKHRLHEGPKEFGVHLRAIECKWFFKKKTDVDGNVHIYKARLVAKGFRQIQGVDYDETFLPVAMLKSIRIVLAIAAYFDYEIWQMDVKTAFLNGNLDEDVYMTQPKGFVDPQSAKKICKLQKSIYGLKQASRSWNIRFDEVVKALGFVKNEEVPCVYKKISGSALVFLILYVDDILLIGNDIPMLESVNISLKNSFSMKDLGEAAYILGIRIYRDGSKRLIGLSESTYIDKVLKMFNMQDSKKGFLPMSHGINLNKNQCLQTTNEQNKMSVIPYASAIGSIMYAMLCTRPDVSYVLSATSRYQSDPSESHWIAVKNILKYLRRTKDMFLVYGGQEELVVNGYTDASFQTDKDDFRSQSGFVFCLNGSAVSWKSSKQDTAANSTTEAEYIAASKAAKEAV</sequence>
<dbReference type="SUPFAM" id="SSF53098">
    <property type="entry name" value="Ribonuclease H-like"/>
    <property type="match status" value="1"/>
</dbReference>
<dbReference type="InterPro" id="IPR036875">
    <property type="entry name" value="Znf_CCHC_sf"/>
</dbReference>
<organism evidence="7">
    <name type="scientific">Oryza sativa subsp. japonica</name>
    <name type="common">Rice</name>
    <dbReference type="NCBI Taxonomy" id="39947"/>
    <lineage>
        <taxon>Eukaryota</taxon>
        <taxon>Viridiplantae</taxon>
        <taxon>Streptophyta</taxon>
        <taxon>Embryophyta</taxon>
        <taxon>Tracheophyta</taxon>
        <taxon>Spermatophyta</taxon>
        <taxon>Magnoliopsida</taxon>
        <taxon>Liliopsida</taxon>
        <taxon>Poales</taxon>
        <taxon>Poaceae</taxon>
        <taxon>BOP clade</taxon>
        <taxon>Oryzoideae</taxon>
        <taxon>Oryzeae</taxon>
        <taxon>Oryzinae</taxon>
        <taxon>Oryza</taxon>
        <taxon>Oryza sativa</taxon>
    </lineage>
</organism>
<dbReference type="GO" id="GO:0015074">
    <property type="term" value="P:DNA integration"/>
    <property type="evidence" value="ECO:0007669"/>
    <property type="project" value="InterPro"/>
</dbReference>
<dbReference type="SUPFAM" id="SSF56672">
    <property type="entry name" value="DNA/RNA polymerases"/>
    <property type="match status" value="1"/>
</dbReference>
<reference evidence="7" key="1">
    <citation type="journal article" date="2005" name="Genome Res.">
        <title>Sequence, annotation, and analysis of synteny between rice chromosome 3 and diverged grass species.</title>
        <authorList>
            <consortium name="Rice Chromosome 3 Sequencing Consortium"/>
            <person name="Buell C.R."/>
            <person name="Yuan Q."/>
            <person name="Ouyang S."/>
            <person name="Liu J."/>
            <person name="Zhu W."/>
            <person name="Wang A."/>
            <person name="Maiti R."/>
            <person name="Haas B."/>
            <person name="Wortman J."/>
            <person name="Pertea M."/>
            <person name="Jones K.M."/>
            <person name="Kim M."/>
            <person name="Overton L."/>
            <person name="Tsitrin T."/>
            <person name="Fadrosh D."/>
            <person name="Bera J."/>
            <person name="Weaver B."/>
            <person name="Jin S."/>
            <person name="Johri S."/>
            <person name="Reardon M."/>
            <person name="Webb K."/>
            <person name="Hill J."/>
            <person name="Moffat K."/>
            <person name="Tallon L."/>
            <person name="Van Aken S."/>
            <person name="Lewis M."/>
            <person name="Utterback T."/>
            <person name="Feldblyum T."/>
            <person name="Zismann V."/>
            <person name="Iobst S."/>
            <person name="Hsiao J."/>
            <person name="de Vazeille A.R."/>
            <person name="Salzberg S.L."/>
            <person name="White O."/>
            <person name="Fraser C."/>
            <person name="Yu Y."/>
            <person name="Kim H."/>
            <person name="Rambo T."/>
            <person name="Currie J."/>
            <person name="Collura K."/>
            <person name="Kernodle-Thompson S."/>
            <person name="Wei F."/>
            <person name="Kudrna K."/>
            <person name="Ammiraju J.S."/>
            <person name="Luo M."/>
            <person name="Goicoechea J.L."/>
            <person name="Wing R.A."/>
            <person name="Henry D."/>
            <person name="Oates R."/>
            <person name="Palmer M."/>
            <person name="Pries G."/>
            <person name="Saski C."/>
            <person name="Simmons J."/>
            <person name="Soderlund C."/>
            <person name="Nelson W."/>
            <person name="de la Bastide M."/>
            <person name="Spiegel L."/>
            <person name="Nascimento L."/>
            <person name="Huang E."/>
            <person name="Preston R."/>
            <person name="Zutavern T."/>
            <person name="Palmer L."/>
            <person name="O'Shaughnessy A."/>
            <person name="Dike S."/>
            <person name="McCombie W.R."/>
            <person name="Minx P."/>
            <person name="Cordum H."/>
            <person name="Wilson R."/>
            <person name="Jin W."/>
            <person name="Lee H.R."/>
            <person name="Jiang J."/>
            <person name="Jackson S."/>
        </authorList>
    </citation>
    <scope>NUCLEOTIDE SEQUENCE [LARGE SCALE GENOMIC DNA]</scope>
</reference>
<dbReference type="InterPro" id="IPR043502">
    <property type="entry name" value="DNA/RNA_pol_sf"/>
</dbReference>
<feature type="compositionally biased region" description="Basic residues" evidence="5">
    <location>
        <begin position="264"/>
        <end position="278"/>
    </location>
</feature>
<dbReference type="EMBL" id="DP000009">
    <property type="protein sequence ID" value="ABF97213.1"/>
    <property type="molecule type" value="Genomic_DNA"/>
</dbReference>
<evidence type="ECO:0000256" key="1">
    <source>
        <dbReference type="ARBA" id="ARBA00022670"/>
    </source>
</evidence>
<accession>Q10HX7</accession>
<evidence type="ECO:0000256" key="3">
    <source>
        <dbReference type="ARBA" id="ARBA00022750"/>
    </source>
</evidence>
<reference evidence="7" key="2">
    <citation type="submission" date="2006-06" db="EMBL/GenBank/DDBJ databases">
        <authorList>
            <person name="Buell R."/>
            <person name="Wing R.A."/>
            <person name="McCombie W.A."/>
            <person name="Ouyang S."/>
        </authorList>
    </citation>
    <scope>NUCLEOTIDE SEQUENCE</scope>
</reference>
<dbReference type="InterPro" id="IPR039537">
    <property type="entry name" value="Retrotran_Ty1/copia-like"/>
</dbReference>
<keyword evidence="2" id="KW-0479">Metal-binding</keyword>
<dbReference type="GO" id="GO:0003676">
    <property type="term" value="F:nucleic acid binding"/>
    <property type="evidence" value="ECO:0007669"/>
    <property type="project" value="InterPro"/>
</dbReference>
<feature type="region of interest" description="Disordered" evidence="5">
    <location>
        <begin position="264"/>
        <end position="296"/>
    </location>
</feature>
<dbReference type="Gene3D" id="3.30.420.10">
    <property type="entry name" value="Ribonuclease H-like superfamily/Ribonuclease H"/>
    <property type="match status" value="1"/>
</dbReference>
<dbReference type="GO" id="GO:0004190">
    <property type="term" value="F:aspartic-type endopeptidase activity"/>
    <property type="evidence" value="ECO:0007669"/>
    <property type="project" value="UniProtKB-KW"/>
</dbReference>
<keyword evidence="3" id="KW-0064">Aspartyl protease</keyword>
<dbReference type="SUPFAM" id="SSF57756">
    <property type="entry name" value="Retrovirus zinc finger-like domains"/>
    <property type="match status" value="1"/>
</dbReference>
<dbReference type="PROSITE" id="PS50994">
    <property type="entry name" value="INTEGRASE"/>
    <property type="match status" value="1"/>
</dbReference>
<dbReference type="InterPro" id="IPR036397">
    <property type="entry name" value="RNaseH_sf"/>
</dbReference>